<feature type="compositionally biased region" description="Basic and acidic residues" evidence="5">
    <location>
        <begin position="550"/>
        <end position="574"/>
    </location>
</feature>
<proteinExistence type="predicted"/>
<accession>B2WFG4</accession>
<dbReference type="Proteomes" id="UP000001471">
    <property type="component" value="Unassembled WGS sequence"/>
</dbReference>
<feature type="region of interest" description="Disordered" evidence="5">
    <location>
        <begin position="399"/>
        <end position="493"/>
    </location>
</feature>
<keyword evidence="2 6" id="KW-0812">Transmembrane</keyword>
<evidence type="ECO:0008006" key="9">
    <source>
        <dbReference type="Google" id="ProtNLM"/>
    </source>
</evidence>
<evidence type="ECO:0000256" key="4">
    <source>
        <dbReference type="ARBA" id="ARBA00023136"/>
    </source>
</evidence>
<evidence type="ECO:0000313" key="7">
    <source>
        <dbReference type="EMBL" id="EDU42283.1"/>
    </source>
</evidence>
<feature type="compositionally biased region" description="Low complexity" evidence="5">
    <location>
        <begin position="469"/>
        <end position="478"/>
    </location>
</feature>
<evidence type="ECO:0000256" key="1">
    <source>
        <dbReference type="ARBA" id="ARBA00004141"/>
    </source>
</evidence>
<dbReference type="GeneID" id="6347521"/>
<dbReference type="HOGENOM" id="CLU_347199_0_0_1"/>
<organism evidence="7 8">
    <name type="scientific">Pyrenophora tritici-repentis (strain Pt-1C-BFP)</name>
    <name type="common">Wheat tan spot fungus</name>
    <name type="synonym">Drechslera tritici-repentis</name>
    <dbReference type="NCBI Taxonomy" id="426418"/>
    <lineage>
        <taxon>Eukaryota</taxon>
        <taxon>Fungi</taxon>
        <taxon>Dikarya</taxon>
        <taxon>Ascomycota</taxon>
        <taxon>Pezizomycotina</taxon>
        <taxon>Dothideomycetes</taxon>
        <taxon>Pleosporomycetidae</taxon>
        <taxon>Pleosporales</taxon>
        <taxon>Pleosporineae</taxon>
        <taxon>Pleosporaceae</taxon>
        <taxon>Pyrenophora</taxon>
    </lineage>
</organism>
<dbReference type="InterPro" id="IPR045863">
    <property type="entry name" value="CorA_TM1_TM2"/>
</dbReference>
<evidence type="ECO:0000256" key="5">
    <source>
        <dbReference type="SAM" id="MobiDB-lite"/>
    </source>
</evidence>
<comment type="subcellular location">
    <subcellularLocation>
        <location evidence="1">Membrane</location>
        <topology evidence="1">Multi-pass membrane protein</topology>
    </subcellularLocation>
</comment>
<feature type="transmembrane region" description="Helical" evidence="6">
    <location>
        <begin position="783"/>
        <end position="803"/>
    </location>
</feature>
<dbReference type="RefSeq" id="XP_001939564.2">
    <property type="nucleotide sequence ID" value="XM_001939529.2"/>
</dbReference>
<dbReference type="InterPro" id="IPR002523">
    <property type="entry name" value="MgTranspt_CorA/ZnTranspt_ZntB"/>
</dbReference>
<dbReference type="EMBL" id="DS231624">
    <property type="protein sequence ID" value="EDU42283.1"/>
    <property type="molecule type" value="Genomic_DNA"/>
</dbReference>
<feature type="compositionally biased region" description="Basic and acidic residues" evidence="5">
    <location>
        <begin position="423"/>
        <end position="453"/>
    </location>
</feature>
<dbReference type="SUPFAM" id="SSF144083">
    <property type="entry name" value="Magnesium transport protein CorA, transmembrane region"/>
    <property type="match status" value="1"/>
</dbReference>
<feature type="region of interest" description="Disordered" evidence="5">
    <location>
        <begin position="544"/>
        <end position="574"/>
    </location>
</feature>
<dbReference type="GO" id="GO:0016020">
    <property type="term" value="C:membrane"/>
    <property type="evidence" value="ECO:0007669"/>
    <property type="project" value="UniProtKB-SubCell"/>
</dbReference>
<dbReference type="Gene3D" id="1.20.58.340">
    <property type="entry name" value="Magnesium transport protein CorA, transmembrane region"/>
    <property type="match status" value="1"/>
</dbReference>
<gene>
    <name evidence="7" type="ORF">PTRG_09232</name>
</gene>
<evidence type="ECO:0000256" key="3">
    <source>
        <dbReference type="ARBA" id="ARBA00022989"/>
    </source>
</evidence>
<dbReference type="Pfam" id="PF01544">
    <property type="entry name" value="CorA"/>
    <property type="match status" value="1"/>
</dbReference>
<dbReference type="InParanoid" id="B2WFG4"/>
<dbReference type="GO" id="GO:0046873">
    <property type="term" value="F:metal ion transmembrane transporter activity"/>
    <property type="evidence" value="ECO:0007669"/>
    <property type="project" value="InterPro"/>
</dbReference>
<evidence type="ECO:0000256" key="2">
    <source>
        <dbReference type="ARBA" id="ARBA00022692"/>
    </source>
</evidence>
<keyword evidence="4 6" id="KW-0472">Membrane</keyword>
<sequence>MSGSEESTRYRQDYDHIITINLKAGVSEPRKSTIARANTQRFQDSPGVSRVDLAVTTSAIYRTGRGAQNVRITTRKPDENARAECKATNRWIHTKAQSMSLNVFEDVAINFAHDHDGDLMPVTIHLFKQVREHYKKQSVYGSYIQHGTVLRCGGTYPAIYRKPDISAIFISFPYFDVDKNGPHHAPKLETTHLPRGLFQNAFPQEAARDRDDDQIGAVEFVAEDTPRSGLTSLVHVTDHLKRIFYLPVADCRTYFALERRIGEDCFAELPTLFTDCVIHAGDRDGELDARAWQELLTTTRRQPVRILRTPRMIEYGNLNSDNDVSDTKNKALVNQGYVINQPDFLAPRRVFTERPVVFDYPISLSPEYASTSAHRDGLVSARLGSEASMYGHKPEAHIHGRQISGGTEPDPDHLNNTGMSSDSSKKEDALSGHEIARQERPSYERRLSEDLHARLGAQEDGTSPPPFSKPSSDPEPSSLKAAQAHGNLSCPTSMMKKTPIIYVSEALNPRAVKLLMEQSRNARVKRWNLGGNAQYAGVQAPEVQQSLEISRSHSQIEGHDAEEQEEGKEGEKVEYTSDVGEAEPTSSPINYAQFVNPVFFHVLPFLSWPTNMEDDITGEDANTPSNSQHDVAELFHGILSTIQDQMTFSNMVVNITDNSAQYHQDRDCGRDLDYVIRNVPQVDYMKLHRLMELPIPLDDCTTCRRDVRYSTISEALQHLKDHHVQSMFGTAQFTRTKISHWIASVSGLGYTCEGLCQQLEKSTKVLRYNIEIAEKGNTRAIRVFTLVTIILLPLSFISSLFGMNTSDIRDNYG</sequence>
<name>B2WFG4_PYRTR</name>
<evidence type="ECO:0000313" key="8">
    <source>
        <dbReference type="Proteomes" id="UP000001471"/>
    </source>
</evidence>
<protein>
    <recommendedName>
        <fullName evidence="9">CorA, Mg2+ and Co2+ transporter</fullName>
    </recommendedName>
</protein>
<reference evidence="8" key="1">
    <citation type="journal article" date="2013" name="G3 (Bethesda)">
        <title>Comparative genomics of a plant-pathogenic fungus, Pyrenophora tritici-repentis, reveals transduplication and the impact of repeat elements on pathogenicity and population divergence.</title>
        <authorList>
            <person name="Manning V.A."/>
            <person name="Pandelova I."/>
            <person name="Dhillon B."/>
            <person name="Wilhelm L.J."/>
            <person name="Goodwin S.B."/>
            <person name="Berlin A.M."/>
            <person name="Figueroa M."/>
            <person name="Freitag M."/>
            <person name="Hane J.K."/>
            <person name="Henrissat B."/>
            <person name="Holman W.H."/>
            <person name="Kodira C.D."/>
            <person name="Martin J."/>
            <person name="Oliver R.P."/>
            <person name="Robbertse B."/>
            <person name="Schackwitz W."/>
            <person name="Schwartz D.C."/>
            <person name="Spatafora J.W."/>
            <person name="Turgeon B.G."/>
            <person name="Yandava C."/>
            <person name="Young S."/>
            <person name="Zhou S."/>
            <person name="Zeng Q."/>
            <person name="Grigoriev I.V."/>
            <person name="Ma L.-J."/>
            <person name="Ciuffetti L.M."/>
        </authorList>
    </citation>
    <scope>NUCLEOTIDE SEQUENCE [LARGE SCALE GENOMIC DNA]</scope>
    <source>
        <strain evidence="8">Pt-1C-BFP</strain>
    </source>
</reference>
<dbReference type="STRING" id="426418.B2WFG4"/>
<dbReference type="KEGG" id="ptrr:6347521"/>
<keyword evidence="3 6" id="KW-1133">Transmembrane helix</keyword>
<dbReference type="AlphaFoldDB" id="B2WFG4"/>
<evidence type="ECO:0000256" key="6">
    <source>
        <dbReference type="SAM" id="Phobius"/>
    </source>
</evidence>